<keyword evidence="2 4" id="KW-0863">Zinc-finger</keyword>
<evidence type="ECO:0000256" key="4">
    <source>
        <dbReference type="PROSITE-ProRule" id="PRU00134"/>
    </source>
</evidence>
<dbReference type="AlphaFoldDB" id="A0ABD3PBN0"/>
<evidence type="ECO:0000256" key="3">
    <source>
        <dbReference type="ARBA" id="ARBA00022833"/>
    </source>
</evidence>
<organism evidence="6 7">
    <name type="scientific">Cyclotella atomus</name>
    <dbReference type="NCBI Taxonomy" id="382360"/>
    <lineage>
        <taxon>Eukaryota</taxon>
        <taxon>Sar</taxon>
        <taxon>Stramenopiles</taxon>
        <taxon>Ochrophyta</taxon>
        <taxon>Bacillariophyta</taxon>
        <taxon>Coscinodiscophyceae</taxon>
        <taxon>Thalassiosirophycidae</taxon>
        <taxon>Stephanodiscales</taxon>
        <taxon>Stephanodiscaceae</taxon>
        <taxon>Cyclotella</taxon>
    </lineage>
</organism>
<dbReference type="GO" id="GO:0008270">
    <property type="term" value="F:zinc ion binding"/>
    <property type="evidence" value="ECO:0007669"/>
    <property type="project" value="UniProtKB-KW"/>
</dbReference>
<proteinExistence type="predicted"/>
<evidence type="ECO:0000256" key="2">
    <source>
        <dbReference type="ARBA" id="ARBA00022771"/>
    </source>
</evidence>
<dbReference type="Gene3D" id="6.10.140.2220">
    <property type="match status" value="1"/>
</dbReference>
<evidence type="ECO:0000313" key="6">
    <source>
        <dbReference type="EMBL" id="KAL3785057.1"/>
    </source>
</evidence>
<evidence type="ECO:0000313" key="7">
    <source>
        <dbReference type="Proteomes" id="UP001530400"/>
    </source>
</evidence>
<dbReference type="SUPFAM" id="SSF144232">
    <property type="entry name" value="HIT/MYND zinc finger-like"/>
    <property type="match status" value="1"/>
</dbReference>
<name>A0ABD3PBN0_9STRA</name>
<dbReference type="Proteomes" id="UP001530400">
    <property type="component" value="Unassembled WGS sequence"/>
</dbReference>
<dbReference type="Pfam" id="PF01753">
    <property type="entry name" value="zf-MYND"/>
    <property type="match status" value="1"/>
</dbReference>
<sequence length="174" mass="19995">MDRLLELGLAFLWESEETKRKINTYLISLGVDCLEAGYVFESVVVAMYININEQSDWLLQGKMLNMKKNTARFNVDLLGDPVRQATKFILSRACCDCLKVKYDELRSDPKMGICKHYHKSKERKQLMTCSSCRTFDYCSTACQRADWPKHKEFCQSVATMKNCVDSGNVSVSFV</sequence>
<evidence type="ECO:0000259" key="5">
    <source>
        <dbReference type="PROSITE" id="PS50865"/>
    </source>
</evidence>
<protein>
    <recommendedName>
        <fullName evidence="5">MYND-type domain-containing protein</fullName>
    </recommendedName>
</protein>
<keyword evidence="1" id="KW-0479">Metal-binding</keyword>
<gene>
    <name evidence="6" type="ORF">ACHAWO_006832</name>
</gene>
<comment type="caution">
    <text evidence="6">The sequence shown here is derived from an EMBL/GenBank/DDBJ whole genome shotgun (WGS) entry which is preliminary data.</text>
</comment>
<evidence type="ECO:0000256" key="1">
    <source>
        <dbReference type="ARBA" id="ARBA00022723"/>
    </source>
</evidence>
<dbReference type="EMBL" id="JALLPJ020000704">
    <property type="protein sequence ID" value="KAL3785057.1"/>
    <property type="molecule type" value="Genomic_DNA"/>
</dbReference>
<reference evidence="6 7" key="1">
    <citation type="submission" date="2024-10" db="EMBL/GenBank/DDBJ databases">
        <title>Updated reference genomes for cyclostephanoid diatoms.</title>
        <authorList>
            <person name="Roberts W.R."/>
            <person name="Alverson A.J."/>
        </authorList>
    </citation>
    <scope>NUCLEOTIDE SEQUENCE [LARGE SCALE GENOMIC DNA]</scope>
    <source>
        <strain evidence="6 7">AJA010-31</strain>
    </source>
</reference>
<feature type="domain" description="MYND-type" evidence="5">
    <location>
        <begin position="94"/>
        <end position="154"/>
    </location>
</feature>
<keyword evidence="7" id="KW-1185">Reference proteome</keyword>
<dbReference type="InterPro" id="IPR002893">
    <property type="entry name" value="Znf_MYND"/>
</dbReference>
<accession>A0ABD3PBN0</accession>
<dbReference type="PROSITE" id="PS50865">
    <property type="entry name" value="ZF_MYND_2"/>
    <property type="match status" value="1"/>
</dbReference>
<keyword evidence="3" id="KW-0862">Zinc</keyword>